<accession>A0A2S5DVS5</accession>
<feature type="binding site" evidence="2">
    <location>
        <position position="103"/>
    </location>
    <ligand>
        <name>Mn(2+)</name>
        <dbReference type="ChEBI" id="CHEBI:29035"/>
        <label>2</label>
    </ligand>
</feature>
<dbReference type="AlphaFoldDB" id="A0A2S5DVS5"/>
<dbReference type="InterPro" id="IPR017439">
    <property type="entry name" value="Amidohydrolase"/>
</dbReference>
<dbReference type="PIRSF" id="PIRSF005962">
    <property type="entry name" value="Pept_M20D_amidohydro"/>
    <property type="match status" value="1"/>
</dbReference>
<keyword evidence="1 4" id="KW-0378">Hydrolase</keyword>
<evidence type="ECO:0000313" key="4">
    <source>
        <dbReference type="EMBL" id="POZ83186.1"/>
    </source>
</evidence>
<name>A0A2S5DVS5_9BURK</name>
<dbReference type="GO" id="GO:0019877">
    <property type="term" value="P:diaminopimelate biosynthetic process"/>
    <property type="evidence" value="ECO:0007669"/>
    <property type="project" value="UniProtKB-ARBA"/>
</dbReference>
<dbReference type="InterPro" id="IPR011650">
    <property type="entry name" value="Peptidase_M20_dimer"/>
</dbReference>
<organism evidence="4 5">
    <name type="scientific">Burkholderia contaminans</name>
    <dbReference type="NCBI Taxonomy" id="488447"/>
    <lineage>
        <taxon>Bacteria</taxon>
        <taxon>Pseudomonadati</taxon>
        <taxon>Pseudomonadota</taxon>
        <taxon>Betaproteobacteria</taxon>
        <taxon>Burkholderiales</taxon>
        <taxon>Burkholderiaceae</taxon>
        <taxon>Burkholderia</taxon>
        <taxon>Burkholderia cepacia complex</taxon>
    </lineage>
</organism>
<comment type="caution">
    <text evidence="4">The sequence shown here is derived from an EMBL/GenBank/DDBJ whole genome shotgun (WGS) entry which is preliminary data.</text>
</comment>
<evidence type="ECO:0000256" key="2">
    <source>
        <dbReference type="PIRSR" id="PIRSR005962-1"/>
    </source>
</evidence>
<evidence type="ECO:0000313" key="5">
    <source>
        <dbReference type="Proteomes" id="UP000238655"/>
    </source>
</evidence>
<dbReference type="GO" id="GO:0050118">
    <property type="term" value="F:N-acetyldiaminopimelate deacetylase activity"/>
    <property type="evidence" value="ECO:0007669"/>
    <property type="project" value="UniProtKB-ARBA"/>
</dbReference>
<dbReference type="PANTHER" id="PTHR11014:SF63">
    <property type="entry name" value="METALLOPEPTIDASE, PUTATIVE (AFU_ORTHOLOGUE AFUA_6G09600)-RELATED"/>
    <property type="match status" value="1"/>
</dbReference>
<feature type="binding site" evidence="2">
    <location>
        <position position="368"/>
    </location>
    <ligand>
        <name>Mn(2+)</name>
        <dbReference type="ChEBI" id="CHEBI:29035"/>
        <label>2</label>
    </ligand>
</feature>
<protein>
    <submittedName>
        <fullName evidence="4">Amidohydrolase</fullName>
    </submittedName>
</protein>
<dbReference type="RefSeq" id="WP_089461652.1">
    <property type="nucleotide sequence ID" value="NZ_CM009575.1"/>
</dbReference>
<dbReference type="Pfam" id="PF01546">
    <property type="entry name" value="Peptidase_M20"/>
    <property type="match status" value="1"/>
</dbReference>
<proteinExistence type="predicted"/>
<feature type="binding site" evidence="2">
    <location>
        <position position="136"/>
    </location>
    <ligand>
        <name>Mn(2+)</name>
        <dbReference type="ChEBI" id="CHEBI:29035"/>
        <label>2</label>
    </ligand>
</feature>
<dbReference type="SUPFAM" id="SSF55031">
    <property type="entry name" value="Bacterial exopeptidase dimerisation domain"/>
    <property type="match status" value="1"/>
</dbReference>
<dbReference type="Gene3D" id="3.40.630.10">
    <property type="entry name" value="Zn peptidases"/>
    <property type="match status" value="1"/>
</dbReference>
<comment type="cofactor">
    <cofactor evidence="2">
        <name>Mn(2+)</name>
        <dbReference type="ChEBI" id="CHEBI:29035"/>
    </cofactor>
    <text evidence="2">The Mn(2+) ion enhances activity.</text>
</comment>
<dbReference type="Proteomes" id="UP000238655">
    <property type="component" value="Chromosome 1"/>
</dbReference>
<dbReference type="NCBIfam" id="TIGR01891">
    <property type="entry name" value="amidohydrolases"/>
    <property type="match status" value="1"/>
</dbReference>
<dbReference type="GO" id="GO:0046872">
    <property type="term" value="F:metal ion binding"/>
    <property type="evidence" value="ECO:0007669"/>
    <property type="project" value="UniProtKB-KW"/>
</dbReference>
<feature type="domain" description="Peptidase M20 dimerisation" evidence="3">
    <location>
        <begin position="186"/>
        <end position="280"/>
    </location>
</feature>
<feature type="binding site" evidence="2">
    <location>
        <position position="101"/>
    </location>
    <ligand>
        <name>Mn(2+)</name>
        <dbReference type="ChEBI" id="CHEBI:29035"/>
        <label>2</label>
    </ligand>
</feature>
<feature type="binding site" evidence="2">
    <location>
        <position position="162"/>
    </location>
    <ligand>
        <name>Mn(2+)</name>
        <dbReference type="ChEBI" id="CHEBI:29035"/>
        <label>2</label>
    </ligand>
</feature>
<dbReference type="InterPro" id="IPR002933">
    <property type="entry name" value="Peptidase_M20"/>
</dbReference>
<gene>
    <name evidence="4" type="ORF">C3743_23905</name>
</gene>
<evidence type="ECO:0000259" key="3">
    <source>
        <dbReference type="Pfam" id="PF07687"/>
    </source>
</evidence>
<dbReference type="PANTHER" id="PTHR11014">
    <property type="entry name" value="PEPTIDASE M20 FAMILY MEMBER"/>
    <property type="match status" value="1"/>
</dbReference>
<dbReference type="InterPro" id="IPR036264">
    <property type="entry name" value="Bact_exopeptidase_dim_dom"/>
</dbReference>
<reference evidence="4 5" key="1">
    <citation type="submission" date="2018-01" db="EMBL/GenBank/DDBJ databases">
        <title>Successful Treatment of Persistent Burkholderia cepacia Bacteremia with Ceftazidime-Avibactam.</title>
        <authorList>
            <person name="Tamma P."/>
            <person name="Fan Y."/>
            <person name="Bergman Y."/>
            <person name="Sick-Samuels A."/>
            <person name="Hsu A."/>
            <person name="Timp W."/>
            <person name="Simner P."/>
        </authorList>
    </citation>
    <scope>NUCLEOTIDE SEQUENCE [LARGE SCALE GENOMIC DNA]</scope>
    <source>
        <strain evidence="4 5">170816</strain>
    </source>
</reference>
<sequence>MNVIAEINAESDALKAIRRDIHAHPEVGYDVHRTAELVASRLEQWGLSVVRGVGRTGVVGTLKRGTSARSIGLRADMDALPMQEANEFPHRSTVPGAMHACGHDGHTAMLLGAARHLARSGDFDGTVHFIFQPAEEEGGGANAMIEDGLFDRFPVEAVFGVHNWPGIPAGHFGVRPGPIMASTSLFKIKLTGAGCHGAMPHLGTDPVFAAAQILTSLQSILTRNKNPIEAAALSVTQIHAGEAQNVVPTDAWLGGTVRTFTDETLDLIEKRMRAIVAATAVGFDCHGEIEFDRNYPPTVNDPAQTAMAVEVMRELVGDDAVNASIPPTMAAEDFSFMLRAKPGCYAFIGNGAGDHRVIGHGGGPCLLHNASYDFNDDLLPVGSSYFVRLVERFLRCI</sequence>
<dbReference type="EMBL" id="PQVP01000002">
    <property type="protein sequence ID" value="POZ83186.1"/>
    <property type="molecule type" value="Genomic_DNA"/>
</dbReference>
<dbReference type="FunFam" id="3.30.70.360:FF:000001">
    <property type="entry name" value="N-acetyldiaminopimelate deacetylase"/>
    <property type="match status" value="1"/>
</dbReference>
<dbReference type="Pfam" id="PF07687">
    <property type="entry name" value="M20_dimer"/>
    <property type="match status" value="1"/>
</dbReference>
<dbReference type="Gene3D" id="3.30.70.360">
    <property type="match status" value="1"/>
</dbReference>
<keyword evidence="2" id="KW-0464">Manganese</keyword>
<evidence type="ECO:0000256" key="1">
    <source>
        <dbReference type="ARBA" id="ARBA00022801"/>
    </source>
</evidence>
<keyword evidence="2" id="KW-0479">Metal-binding</keyword>
<dbReference type="CDD" id="cd05666">
    <property type="entry name" value="M20_Acy1-like"/>
    <property type="match status" value="1"/>
</dbReference>
<dbReference type="SUPFAM" id="SSF53187">
    <property type="entry name" value="Zn-dependent exopeptidases"/>
    <property type="match status" value="1"/>
</dbReference>